<dbReference type="EMBL" id="SRMA01025581">
    <property type="protein sequence ID" value="TRY92980.1"/>
    <property type="molecule type" value="Genomic_DNA"/>
</dbReference>
<dbReference type="PANTHER" id="PTHR10316:SF41">
    <property type="entry name" value="MAGI FAMILY MEMBER, X-LINKED A-RELATED"/>
    <property type="match status" value="1"/>
</dbReference>
<feature type="compositionally biased region" description="Basic and acidic residues" evidence="1">
    <location>
        <begin position="518"/>
        <end position="546"/>
    </location>
</feature>
<proteinExistence type="predicted"/>
<dbReference type="Proteomes" id="UP000316079">
    <property type="component" value="Unassembled WGS sequence"/>
</dbReference>
<evidence type="ECO:0000313" key="4">
    <source>
        <dbReference type="Proteomes" id="UP000316079"/>
    </source>
</evidence>
<evidence type="ECO:0000313" key="3">
    <source>
        <dbReference type="EMBL" id="TRY92980.1"/>
    </source>
</evidence>
<reference evidence="3 4" key="1">
    <citation type="journal article" date="2019" name="Sci. Data">
        <title>Hybrid genome assembly and annotation of Danionella translucida.</title>
        <authorList>
            <person name="Kadobianskyi M."/>
            <person name="Schulze L."/>
            <person name="Schuelke M."/>
            <person name="Judkewitz B."/>
        </authorList>
    </citation>
    <scope>NUCLEOTIDE SEQUENCE [LARGE SCALE GENOMIC DNA]</scope>
    <source>
        <strain evidence="3 4">Bolton</strain>
    </source>
</reference>
<feature type="domain" description="PDZ" evidence="2">
    <location>
        <begin position="240"/>
        <end position="293"/>
    </location>
</feature>
<dbReference type="GO" id="GO:0005737">
    <property type="term" value="C:cytoplasm"/>
    <property type="evidence" value="ECO:0007669"/>
    <property type="project" value="TreeGrafter"/>
</dbReference>
<gene>
    <name evidence="3" type="ORF">DNTS_023094</name>
</gene>
<dbReference type="FunFam" id="2.30.42.10:FF:000249">
    <property type="entry name" value="membrane-associated guanylate kinase, WW and PDZ domain-containing protein 1-like isoform X2"/>
    <property type="match status" value="1"/>
</dbReference>
<feature type="compositionally biased region" description="Basic and acidic residues" evidence="1">
    <location>
        <begin position="464"/>
        <end position="479"/>
    </location>
</feature>
<feature type="compositionally biased region" description="Basic and acidic residues" evidence="1">
    <location>
        <begin position="444"/>
        <end position="455"/>
    </location>
</feature>
<dbReference type="AlphaFoldDB" id="A0A553QSM4"/>
<feature type="region of interest" description="Disordered" evidence="1">
    <location>
        <begin position="1"/>
        <end position="48"/>
    </location>
</feature>
<dbReference type="Gene3D" id="2.30.42.10">
    <property type="match status" value="2"/>
</dbReference>
<feature type="compositionally biased region" description="Low complexity" evidence="1">
    <location>
        <begin position="35"/>
        <end position="48"/>
    </location>
</feature>
<feature type="compositionally biased region" description="Basic and acidic residues" evidence="1">
    <location>
        <begin position="490"/>
        <end position="500"/>
    </location>
</feature>
<dbReference type="InterPro" id="IPR036034">
    <property type="entry name" value="PDZ_sf"/>
</dbReference>
<organism evidence="3 4">
    <name type="scientific">Danionella cerebrum</name>
    <dbReference type="NCBI Taxonomy" id="2873325"/>
    <lineage>
        <taxon>Eukaryota</taxon>
        <taxon>Metazoa</taxon>
        <taxon>Chordata</taxon>
        <taxon>Craniata</taxon>
        <taxon>Vertebrata</taxon>
        <taxon>Euteleostomi</taxon>
        <taxon>Actinopterygii</taxon>
        <taxon>Neopterygii</taxon>
        <taxon>Teleostei</taxon>
        <taxon>Ostariophysi</taxon>
        <taxon>Cypriniformes</taxon>
        <taxon>Danionidae</taxon>
        <taxon>Danioninae</taxon>
        <taxon>Danionella</taxon>
    </lineage>
</organism>
<comment type="caution">
    <text evidence="3">The sequence shown here is derived from an EMBL/GenBank/DDBJ whole genome shotgun (WGS) entry which is preliminary data.</text>
</comment>
<evidence type="ECO:0000256" key="1">
    <source>
        <dbReference type="SAM" id="MobiDB-lite"/>
    </source>
</evidence>
<dbReference type="OrthoDB" id="66881at2759"/>
<feature type="domain" description="PDZ" evidence="2">
    <location>
        <begin position="326"/>
        <end position="408"/>
    </location>
</feature>
<evidence type="ECO:0000259" key="2">
    <source>
        <dbReference type="PROSITE" id="PS50106"/>
    </source>
</evidence>
<protein>
    <recommendedName>
        <fullName evidence="2">PDZ domain-containing protein</fullName>
    </recommendedName>
</protein>
<keyword evidence="4" id="KW-1185">Reference proteome</keyword>
<dbReference type="PANTHER" id="PTHR10316">
    <property type="entry name" value="MEMBRANE ASSOCIATED GUANYLATE KINASE-RELATED"/>
    <property type="match status" value="1"/>
</dbReference>
<dbReference type="CDD" id="cd06735">
    <property type="entry name" value="PDZ5_MAGI-1_3-like"/>
    <property type="match status" value="1"/>
</dbReference>
<accession>A0A553QSM4</accession>
<dbReference type="SMART" id="SM00228">
    <property type="entry name" value="PDZ"/>
    <property type="match status" value="2"/>
</dbReference>
<dbReference type="SUPFAM" id="SSF50156">
    <property type="entry name" value="PDZ domain-like"/>
    <property type="match status" value="2"/>
</dbReference>
<dbReference type="GO" id="GO:0007165">
    <property type="term" value="P:signal transduction"/>
    <property type="evidence" value="ECO:0007669"/>
    <property type="project" value="TreeGrafter"/>
</dbReference>
<dbReference type="PROSITE" id="PS50106">
    <property type="entry name" value="PDZ"/>
    <property type="match status" value="2"/>
</dbReference>
<name>A0A553QSM4_9TELE</name>
<feature type="region of interest" description="Disordered" evidence="1">
    <location>
        <begin position="438"/>
        <end position="546"/>
    </location>
</feature>
<sequence>MIRPLCSPGSPNSYKRPPPSLGTPDLTSPSSDGALPSQSTLSPSSPCSDLPNLVQSTSFLDSVPVTLTMEPRDWSGGEDGSAQWNRTAAMNLGAVSKSHVDTRANISSRAMDVELRRRPGEGFGFVIASQEVVNGMQCWDWWFLLSQPDVNECYASDAQSLVLVLSSASQRSLSSPQLNRATAARKSSVLPSKPCGVCKNSLFTRLIGSQFRGNPPSREKNRLLDNTGASSLVSHRFVTVRRGSPAARSGQIQPGDQLEAVEGRSVVTLPHRDLAQILRRAGNTLRLTIVPRSHTNNNLPEYPDFDAESRLRKSHRAKQKDSQYYSVDLDRGPTGFGFSLRGGSEYNMGLYVLGLMEGGPASRSQKIQVSDQLVEINGDSTAGMTHSQAVEQIRKGGARIHLILKKGNGYVPDYDHEAGTASPSSVFSGEPVAAVNGGSLRSSRWVDDGGLERRERRGKGRRQTSGEEGGRRKEQETHSRSLPGTLRGQDGSRREEDGKQRERHRGRQKSKSVRERRRIVSDVSSERENGVPSDGERERGRVVKEKRDKIRTSTTEIPLRAPFSFLMPLDNDDDWSGAESTKSFSEVSISAASIAFLGSTLDTSGSSTASPGPWLVPSPHKLSQVLEGKRLSQNKGGLWS</sequence>
<dbReference type="InterPro" id="IPR001478">
    <property type="entry name" value="PDZ"/>
</dbReference>
<dbReference type="FunFam" id="2.30.42.10:FF:000288">
    <property type="entry name" value="MAGI family member, X-linked a"/>
    <property type="match status" value="1"/>
</dbReference>
<dbReference type="STRING" id="623744.A0A553QSM4"/>
<feature type="compositionally biased region" description="Basic residues" evidence="1">
    <location>
        <begin position="501"/>
        <end position="517"/>
    </location>
</feature>
<dbReference type="GO" id="GO:0005911">
    <property type="term" value="C:cell-cell junction"/>
    <property type="evidence" value="ECO:0007669"/>
    <property type="project" value="TreeGrafter"/>
</dbReference>
<dbReference type="Pfam" id="PF00595">
    <property type="entry name" value="PDZ"/>
    <property type="match status" value="2"/>
</dbReference>